<keyword evidence="4" id="KW-1185">Reference proteome</keyword>
<keyword evidence="2" id="KW-0812">Transmembrane</keyword>
<dbReference type="Pfam" id="PF19700">
    <property type="entry name" value="DUF6198"/>
    <property type="match status" value="1"/>
</dbReference>
<dbReference type="Proteomes" id="UP001500751">
    <property type="component" value="Unassembled WGS sequence"/>
</dbReference>
<accession>A0ABP5GRY4</accession>
<dbReference type="PANTHER" id="PTHR40078">
    <property type="entry name" value="INTEGRAL MEMBRANE PROTEIN-RELATED"/>
    <property type="match status" value="1"/>
</dbReference>
<dbReference type="PANTHER" id="PTHR40078:SF1">
    <property type="entry name" value="INTEGRAL MEMBRANE PROTEIN"/>
    <property type="match status" value="1"/>
</dbReference>
<organism evidence="3 4">
    <name type="scientific">Catenulispora yoronensis</name>
    <dbReference type="NCBI Taxonomy" id="450799"/>
    <lineage>
        <taxon>Bacteria</taxon>
        <taxon>Bacillati</taxon>
        <taxon>Actinomycetota</taxon>
        <taxon>Actinomycetes</taxon>
        <taxon>Catenulisporales</taxon>
        <taxon>Catenulisporaceae</taxon>
        <taxon>Catenulispora</taxon>
    </lineage>
</organism>
<comment type="caution">
    <text evidence="3">The sequence shown here is derived from an EMBL/GenBank/DDBJ whole genome shotgun (WGS) entry which is preliminary data.</text>
</comment>
<dbReference type="InterPro" id="IPR038750">
    <property type="entry name" value="YczE/YyaS-like"/>
</dbReference>
<sequence length="300" mass="31640">MPPSLDWPYRQGHLASILMEVARFGKESGPVFPGEAGMSTVLSDRAERDAAAGREDRIAEPVPVLAGLRAGLGWLVALIPRDRRAHRLVQLELGLVLYGVSDGMILMSGLGANPWDVFHQGLAKHVGIQVGTMTILVGAAVMLLWIPLRQKPGFGTISNVLVIGLAMNAAMAWMPTPHTWWLRWTEMLGAVALNGVATGAYIGAGMGPGPRDGLMTGYAARGHSVRVVRTSMELTVLASGWLLGGTVGFGTAAYALLIGPLAHQFIPLLAIKPKGGDAVGRRPAQAPRLGTGRLAGPDNC</sequence>
<evidence type="ECO:0000313" key="3">
    <source>
        <dbReference type="EMBL" id="GAA2053033.1"/>
    </source>
</evidence>
<feature type="transmembrane region" description="Helical" evidence="2">
    <location>
        <begin position="126"/>
        <end position="146"/>
    </location>
</feature>
<feature type="transmembrane region" description="Helical" evidence="2">
    <location>
        <begin position="91"/>
        <end position="111"/>
    </location>
</feature>
<evidence type="ECO:0000313" key="4">
    <source>
        <dbReference type="Proteomes" id="UP001500751"/>
    </source>
</evidence>
<protein>
    <recommendedName>
        <fullName evidence="5">DUF1275 domain-containing protein</fullName>
    </recommendedName>
</protein>
<name>A0ABP5GRY4_9ACTN</name>
<feature type="transmembrane region" description="Helical" evidence="2">
    <location>
        <begin position="241"/>
        <end position="262"/>
    </location>
</feature>
<dbReference type="EMBL" id="BAAAQN010000055">
    <property type="protein sequence ID" value="GAA2053033.1"/>
    <property type="molecule type" value="Genomic_DNA"/>
</dbReference>
<keyword evidence="2" id="KW-0472">Membrane</keyword>
<reference evidence="4" key="1">
    <citation type="journal article" date="2019" name="Int. J. Syst. Evol. Microbiol.">
        <title>The Global Catalogue of Microorganisms (GCM) 10K type strain sequencing project: providing services to taxonomists for standard genome sequencing and annotation.</title>
        <authorList>
            <consortium name="The Broad Institute Genomics Platform"/>
            <consortium name="The Broad Institute Genome Sequencing Center for Infectious Disease"/>
            <person name="Wu L."/>
            <person name="Ma J."/>
        </authorList>
    </citation>
    <scope>NUCLEOTIDE SEQUENCE [LARGE SCALE GENOMIC DNA]</scope>
    <source>
        <strain evidence="4">JCM 16014</strain>
    </source>
</reference>
<evidence type="ECO:0000256" key="1">
    <source>
        <dbReference type="SAM" id="MobiDB-lite"/>
    </source>
</evidence>
<evidence type="ECO:0008006" key="5">
    <source>
        <dbReference type="Google" id="ProtNLM"/>
    </source>
</evidence>
<feature type="region of interest" description="Disordered" evidence="1">
    <location>
        <begin position="277"/>
        <end position="300"/>
    </location>
</feature>
<evidence type="ECO:0000256" key="2">
    <source>
        <dbReference type="SAM" id="Phobius"/>
    </source>
</evidence>
<proteinExistence type="predicted"/>
<keyword evidence="2" id="KW-1133">Transmembrane helix</keyword>
<gene>
    <name evidence="3" type="ORF">GCM10009839_70940</name>
</gene>
<feature type="transmembrane region" description="Helical" evidence="2">
    <location>
        <begin position="153"/>
        <end position="174"/>
    </location>
</feature>